<dbReference type="Gene3D" id="3.30.230.10">
    <property type="match status" value="1"/>
</dbReference>
<dbReference type="PANTHER" id="PTHR10977:SF3">
    <property type="entry name" value="DIPHOSPHOMEVALONATE DECARBOXYLASE"/>
    <property type="match status" value="1"/>
</dbReference>
<proteinExistence type="predicted"/>
<dbReference type="InterPro" id="IPR029765">
    <property type="entry name" value="Mev_diP_decarb"/>
</dbReference>
<reference evidence="3" key="1">
    <citation type="journal article" date="2023" name="IScience">
        <title>Live-bearing cockroach genome reveals convergent evolutionary mechanisms linked to viviparity in insects and beyond.</title>
        <authorList>
            <person name="Fouks B."/>
            <person name="Harrison M.C."/>
            <person name="Mikhailova A.A."/>
            <person name="Marchal E."/>
            <person name="English S."/>
            <person name="Carruthers M."/>
            <person name="Jennings E.C."/>
            <person name="Chiamaka E.L."/>
            <person name="Frigard R.A."/>
            <person name="Pippel M."/>
            <person name="Attardo G.M."/>
            <person name="Benoit J.B."/>
            <person name="Bornberg-Bauer E."/>
            <person name="Tobe S.S."/>
        </authorList>
    </citation>
    <scope>NUCLEOTIDE SEQUENCE</scope>
    <source>
        <strain evidence="3">Stay&amp;Tobe</strain>
    </source>
</reference>
<dbReference type="InterPro" id="IPR053859">
    <property type="entry name" value="MVD-like_N"/>
</dbReference>
<dbReference type="GO" id="GO:0004163">
    <property type="term" value="F:diphosphomevalonate decarboxylase activity"/>
    <property type="evidence" value="ECO:0007669"/>
    <property type="project" value="InterPro"/>
</dbReference>
<dbReference type="Gene3D" id="3.30.70.890">
    <property type="entry name" value="GHMP kinase, C-terminal domain"/>
    <property type="match status" value="1"/>
</dbReference>
<feature type="domain" description="Diphosphomevalonate decarboxylase-like N-terminal" evidence="2">
    <location>
        <begin position="76"/>
        <end position="241"/>
    </location>
</feature>
<dbReference type="InterPro" id="IPR036554">
    <property type="entry name" value="GHMP_kinase_C_sf"/>
</dbReference>
<dbReference type="InterPro" id="IPR014721">
    <property type="entry name" value="Ribsml_uS5_D2-typ_fold_subgr"/>
</dbReference>
<feature type="non-terminal residue" evidence="3">
    <location>
        <position position="1"/>
    </location>
</feature>
<evidence type="ECO:0008006" key="5">
    <source>
        <dbReference type="Google" id="ProtNLM"/>
    </source>
</evidence>
<dbReference type="SUPFAM" id="SSF54211">
    <property type="entry name" value="Ribosomal protein S5 domain 2-like"/>
    <property type="match status" value="1"/>
</dbReference>
<feature type="domain" description="Mvd1 C-terminal" evidence="1">
    <location>
        <begin position="271"/>
        <end position="444"/>
    </location>
</feature>
<name>A0AAD7ZC62_DIPPU</name>
<dbReference type="FunFam" id="3.30.70.890:FF:000005">
    <property type="entry name" value="Diphosphomevalonate decarboxylase"/>
    <property type="match status" value="1"/>
</dbReference>
<gene>
    <name evidence="3" type="ORF">L9F63_025289</name>
</gene>
<dbReference type="Pfam" id="PF18376">
    <property type="entry name" value="MDD_C"/>
    <property type="match status" value="1"/>
</dbReference>
<dbReference type="PANTHER" id="PTHR10977">
    <property type="entry name" value="DIPHOSPHOMEVALONATE DECARBOXYLASE"/>
    <property type="match status" value="1"/>
</dbReference>
<dbReference type="InterPro" id="IPR041431">
    <property type="entry name" value="Mvd1_C"/>
</dbReference>
<evidence type="ECO:0000259" key="1">
    <source>
        <dbReference type="Pfam" id="PF18376"/>
    </source>
</evidence>
<dbReference type="InterPro" id="IPR020568">
    <property type="entry name" value="Ribosomal_Su5_D2-typ_SF"/>
</dbReference>
<organism evidence="3 4">
    <name type="scientific">Diploptera punctata</name>
    <name type="common">Pacific beetle cockroach</name>
    <dbReference type="NCBI Taxonomy" id="6984"/>
    <lineage>
        <taxon>Eukaryota</taxon>
        <taxon>Metazoa</taxon>
        <taxon>Ecdysozoa</taxon>
        <taxon>Arthropoda</taxon>
        <taxon>Hexapoda</taxon>
        <taxon>Insecta</taxon>
        <taxon>Pterygota</taxon>
        <taxon>Neoptera</taxon>
        <taxon>Polyneoptera</taxon>
        <taxon>Dictyoptera</taxon>
        <taxon>Blattodea</taxon>
        <taxon>Blaberoidea</taxon>
        <taxon>Blaberidae</taxon>
        <taxon>Diplopterinae</taxon>
        <taxon>Diploptera</taxon>
    </lineage>
</organism>
<evidence type="ECO:0000259" key="2">
    <source>
        <dbReference type="Pfam" id="PF22700"/>
    </source>
</evidence>
<dbReference type="AlphaFoldDB" id="A0AAD7ZC62"/>
<evidence type="ECO:0000313" key="4">
    <source>
        <dbReference type="Proteomes" id="UP001233999"/>
    </source>
</evidence>
<dbReference type="SUPFAM" id="SSF55060">
    <property type="entry name" value="GHMP Kinase, C-terminal domain"/>
    <property type="match status" value="1"/>
</dbReference>
<dbReference type="Proteomes" id="UP001233999">
    <property type="component" value="Unassembled WGS sequence"/>
</dbReference>
<keyword evidence="4" id="KW-1185">Reference proteome</keyword>
<dbReference type="FunFam" id="3.30.230.10:FF:000080">
    <property type="entry name" value="Diphosphomevalonate decarboxylase"/>
    <property type="match status" value="1"/>
</dbReference>
<dbReference type="GO" id="GO:0005829">
    <property type="term" value="C:cytosol"/>
    <property type="evidence" value="ECO:0007669"/>
    <property type="project" value="InterPro"/>
</dbReference>
<dbReference type="Pfam" id="PF22700">
    <property type="entry name" value="MVD-like_N"/>
    <property type="match status" value="1"/>
</dbReference>
<dbReference type="EMBL" id="JASPKZ010009313">
    <property type="protein sequence ID" value="KAJ9577848.1"/>
    <property type="molecule type" value="Genomic_DNA"/>
</dbReference>
<accession>A0AAD7ZC62</accession>
<comment type="caution">
    <text evidence="3">The sequence shown here is derived from an EMBL/GenBank/DDBJ whole genome shotgun (WGS) entry which is preliminary data.</text>
</comment>
<reference evidence="3" key="2">
    <citation type="submission" date="2023-05" db="EMBL/GenBank/DDBJ databases">
        <authorList>
            <person name="Fouks B."/>
        </authorList>
    </citation>
    <scope>NUCLEOTIDE SEQUENCE</scope>
    <source>
        <strain evidence="3">Stay&amp;Tobe</strain>
        <tissue evidence="3">Testes</tissue>
    </source>
</reference>
<dbReference type="NCBIfam" id="TIGR01240">
    <property type="entry name" value="mevDPdecarb"/>
    <property type="match status" value="1"/>
</dbReference>
<sequence length="493" mass="55136">KHKSMTIFLPHILNRKLPLVIKHILVKVTNNYLRNLTIRRLIFKQISCQLFSRMTNGKLQTAKTVIGNMNIVTCIAPVNIAVIKYWGKRDEKLILPLNDSISATLNTEQMHAKTTVMTSPEFKEDKIWLNGKEESFDNPRLQNCLKEIRRRAKENVNSEGDIDCSWCVHICSQNNFPTAAGLASSAAGYACLVYALAELYKVEGDITAIARQGSGSACRSILGGFVHWHQGSASDGSDSIATQIVPESHWSQLRILILVFLERKLDSYRSKCSLGMQKTAETSELLKHRISHSVPRRIQEITEAIVSKNFEKFAELTMKDSNQFHAVCLDTFPPNVYMNDTSHAIVSLIHAYNNALGENKVAYTFDAGPNACLYLLEPDVPQFLSVINHVFPPASQTSEYLKGIPVESTPVPKSLVTSIGLEPQESGLLKYVIHTKVGRGPQILTESNQHLLNESGQPSLAYNAYPFHSIFIRCIVSLVSDFVHNIYLSQNLL</sequence>
<evidence type="ECO:0000313" key="3">
    <source>
        <dbReference type="EMBL" id="KAJ9577848.1"/>
    </source>
</evidence>
<protein>
    <recommendedName>
        <fullName evidence="5">Diphosphomevalonate decarboxylase</fullName>
    </recommendedName>
</protein>
<dbReference type="GO" id="GO:0019287">
    <property type="term" value="P:isopentenyl diphosphate biosynthetic process, mevalonate pathway"/>
    <property type="evidence" value="ECO:0007669"/>
    <property type="project" value="InterPro"/>
</dbReference>